<evidence type="ECO:0000313" key="2">
    <source>
        <dbReference type="Proteomes" id="UP001161247"/>
    </source>
</evidence>
<dbReference type="Proteomes" id="UP001161247">
    <property type="component" value="Chromosome 9"/>
</dbReference>
<sequence length="104" mass="11533">MLHKMKQPPKSFEDFVAPHFFGLGESMLADITTYTNGDAILVQYTKEAIVGPTVLIASNLGDSKKFESNMSKILSDFKSALRTPNHSIKFLKTGNKSVKRGKKN</sequence>
<keyword evidence="2" id="KW-1185">Reference proteome</keyword>
<evidence type="ECO:0000313" key="1">
    <source>
        <dbReference type="EMBL" id="CAI9117769.1"/>
    </source>
</evidence>
<reference evidence="1" key="1">
    <citation type="submission" date="2023-03" db="EMBL/GenBank/DDBJ databases">
        <authorList>
            <person name="Julca I."/>
        </authorList>
    </citation>
    <scope>NUCLEOTIDE SEQUENCE</scope>
</reference>
<dbReference type="AlphaFoldDB" id="A0AAV1EDK3"/>
<protein>
    <submittedName>
        <fullName evidence="1">OLC1v1019251C1</fullName>
    </submittedName>
</protein>
<accession>A0AAV1EDK3</accession>
<name>A0AAV1EDK3_OLDCO</name>
<dbReference type="EMBL" id="OX459126">
    <property type="protein sequence ID" value="CAI9117769.1"/>
    <property type="molecule type" value="Genomic_DNA"/>
</dbReference>
<feature type="non-terminal residue" evidence="1">
    <location>
        <position position="104"/>
    </location>
</feature>
<gene>
    <name evidence="1" type="ORF">OLC1_LOCUS23778</name>
</gene>
<proteinExistence type="predicted"/>
<organism evidence="1 2">
    <name type="scientific">Oldenlandia corymbosa var. corymbosa</name>
    <dbReference type="NCBI Taxonomy" id="529605"/>
    <lineage>
        <taxon>Eukaryota</taxon>
        <taxon>Viridiplantae</taxon>
        <taxon>Streptophyta</taxon>
        <taxon>Embryophyta</taxon>
        <taxon>Tracheophyta</taxon>
        <taxon>Spermatophyta</taxon>
        <taxon>Magnoliopsida</taxon>
        <taxon>eudicotyledons</taxon>
        <taxon>Gunneridae</taxon>
        <taxon>Pentapetalae</taxon>
        <taxon>asterids</taxon>
        <taxon>lamiids</taxon>
        <taxon>Gentianales</taxon>
        <taxon>Rubiaceae</taxon>
        <taxon>Rubioideae</taxon>
        <taxon>Spermacoceae</taxon>
        <taxon>Hedyotis-Oldenlandia complex</taxon>
        <taxon>Oldenlandia</taxon>
    </lineage>
</organism>